<proteinExistence type="predicted"/>
<dbReference type="InterPro" id="IPR032494">
    <property type="entry name" value="Phage_TTP_N"/>
</dbReference>
<accession>A0A1V9DEU6</accession>
<dbReference type="OrthoDB" id="5600775at2"/>
<protein>
    <submittedName>
        <fullName evidence="3">Phage tail protein</fullName>
    </submittedName>
</protein>
<name>A0A1V9DEU6_9GAMM</name>
<feature type="compositionally biased region" description="Basic and acidic residues" evidence="1">
    <location>
        <begin position="165"/>
        <end position="174"/>
    </location>
</feature>
<evidence type="ECO:0000313" key="4">
    <source>
        <dbReference type="Proteomes" id="UP000192769"/>
    </source>
</evidence>
<dbReference type="Pfam" id="PF16461">
    <property type="entry name" value="Phage_TTP_12"/>
    <property type="match status" value="1"/>
</dbReference>
<comment type="caution">
    <text evidence="3">The sequence shown here is derived from an EMBL/GenBank/DDBJ whole genome shotgun (WGS) entry which is preliminary data.</text>
</comment>
<dbReference type="EMBL" id="MWUE01000022">
    <property type="protein sequence ID" value="OQP32383.1"/>
    <property type="molecule type" value="Genomic_DNA"/>
</dbReference>
<gene>
    <name evidence="3" type="ORF">B2J69_14010</name>
</gene>
<feature type="domain" description="Lambda phage tail tube protein N-terminal" evidence="2">
    <location>
        <begin position="19"/>
        <end position="152"/>
    </location>
</feature>
<dbReference type="Proteomes" id="UP000192769">
    <property type="component" value="Unassembled WGS sequence"/>
</dbReference>
<evidence type="ECO:0000256" key="1">
    <source>
        <dbReference type="SAM" id="MobiDB-lite"/>
    </source>
</evidence>
<evidence type="ECO:0000259" key="2">
    <source>
        <dbReference type="Pfam" id="PF16461"/>
    </source>
</evidence>
<keyword evidence="4" id="KW-1185">Reference proteome</keyword>
<dbReference type="Gene3D" id="4.10.410.40">
    <property type="match status" value="1"/>
</dbReference>
<dbReference type="AlphaFoldDB" id="A0A1V9DEU6"/>
<evidence type="ECO:0000313" key="3">
    <source>
        <dbReference type="EMBL" id="OQP32383.1"/>
    </source>
</evidence>
<feature type="region of interest" description="Disordered" evidence="1">
    <location>
        <begin position="147"/>
        <end position="174"/>
    </location>
</feature>
<reference evidence="3 4" key="1">
    <citation type="submission" date="2017-02" db="EMBL/GenBank/DDBJ databases">
        <title>Whole genome shotgun sequence of Pantoea agglomerans strain AS1 isolated from a cycad, Zamia floridana in Central Florida, USA.</title>
        <authorList>
            <person name="Lata P."/>
            <person name="Govindarajan S."/>
            <person name="Qi F."/>
            <person name="Li J.-L."/>
            <person name="Maurya S.K."/>
            <person name="Sahoo M.K."/>
        </authorList>
    </citation>
    <scope>NUCLEOTIDE SEQUENCE [LARGE SCALE GENOMIC DNA]</scope>
    <source>
        <strain evidence="3 4">AS1</strain>
    </source>
</reference>
<sequence length="174" mass="18792">MATPNPLASVKGAGTTLLIFTGSGDATAKPLNDDGWTRLAQIRELQPGEISAESYDDTWLDDPDADWKATAQGEKSAGEASITLAWKPGEQGQKDLLSWFHSGEVRYYKIRYPNGTVDLFRGWVSSLGKTIPAKEVITRTIKVTNSGRPVLAEEIPQSPAPAPHSDNKNDKGGL</sequence>
<organism evidence="3 4">
    <name type="scientific">Pantoea latae</name>
    <dbReference type="NCBI Taxonomy" id="1964541"/>
    <lineage>
        <taxon>Bacteria</taxon>
        <taxon>Pseudomonadati</taxon>
        <taxon>Pseudomonadota</taxon>
        <taxon>Gammaproteobacteria</taxon>
        <taxon>Enterobacterales</taxon>
        <taxon>Erwiniaceae</taxon>
        <taxon>Pantoea</taxon>
    </lineage>
</organism>